<name>A0A9N9I5W0_9GLOM</name>
<evidence type="ECO:0000313" key="2">
    <source>
        <dbReference type="EMBL" id="CAG8721897.1"/>
    </source>
</evidence>
<comment type="caution">
    <text evidence="2">The sequence shown here is derived from an EMBL/GenBank/DDBJ whole genome shotgun (WGS) entry which is preliminary data.</text>
</comment>
<sequence length="274" mass="32125">MNNNISNMESPKKYYYTRLSKISTTPQISPPKFVKQPIPVQQPSPIPVCLVTAQPIIALIHLITAAIPTVLQITTLTCQPRELIERYPNIRILRSISNEYEVELRRNMKNLEERIWLLEEENSVLRNNPYELPRMSSVDRPIFPDESNAIGLKDRLKKRKAEILGKVDRRLHANTHLIEANNNNKYYETDETNEMNEFINYDYFDAKDNMNDKDYLTNLFFAEEIEDYDERSESSIIVSARMNEMQLDKMNKFFTTIPEERATTDQKGKESLLK</sequence>
<keyword evidence="1" id="KW-0175">Coiled coil</keyword>
<feature type="coiled-coil region" evidence="1">
    <location>
        <begin position="101"/>
        <end position="128"/>
    </location>
</feature>
<protein>
    <submittedName>
        <fullName evidence="2">11631_t:CDS:1</fullName>
    </submittedName>
</protein>
<evidence type="ECO:0000313" key="3">
    <source>
        <dbReference type="Proteomes" id="UP000789570"/>
    </source>
</evidence>
<organism evidence="2 3">
    <name type="scientific">Funneliformis caledonium</name>
    <dbReference type="NCBI Taxonomy" id="1117310"/>
    <lineage>
        <taxon>Eukaryota</taxon>
        <taxon>Fungi</taxon>
        <taxon>Fungi incertae sedis</taxon>
        <taxon>Mucoromycota</taxon>
        <taxon>Glomeromycotina</taxon>
        <taxon>Glomeromycetes</taxon>
        <taxon>Glomerales</taxon>
        <taxon>Glomeraceae</taxon>
        <taxon>Funneliformis</taxon>
    </lineage>
</organism>
<keyword evidence="3" id="KW-1185">Reference proteome</keyword>
<dbReference type="AlphaFoldDB" id="A0A9N9I5W0"/>
<reference evidence="2" key="1">
    <citation type="submission" date="2021-06" db="EMBL/GenBank/DDBJ databases">
        <authorList>
            <person name="Kallberg Y."/>
            <person name="Tangrot J."/>
            <person name="Rosling A."/>
        </authorList>
    </citation>
    <scope>NUCLEOTIDE SEQUENCE</scope>
    <source>
        <strain evidence="2">UK204</strain>
    </source>
</reference>
<proteinExistence type="predicted"/>
<dbReference type="Proteomes" id="UP000789570">
    <property type="component" value="Unassembled WGS sequence"/>
</dbReference>
<dbReference type="EMBL" id="CAJVPQ010010326">
    <property type="protein sequence ID" value="CAG8721897.1"/>
    <property type="molecule type" value="Genomic_DNA"/>
</dbReference>
<gene>
    <name evidence="2" type="ORF">FCALED_LOCUS14428</name>
</gene>
<accession>A0A9N9I5W0</accession>
<evidence type="ECO:0000256" key="1">
    <source>
        <dbReference type="SAM" id="Coils"/>
    </source>
</evidence>